<gene>
    <name evidence="2" type="ORF">A9Q84_06250</name>
</gene>
<keyword evidence="1" id="KW-1133">Transmembrane helix</keyword>
<name>A0A1Y5F9T7_9BACT</name>
<dbReference type="Proteomes" id="UP000196531">
    <property type="component" value="Unassembled WGS sequence"/>
</dbReference>
<evidence type="ECO:0000313" key="2">
    <source>
        <dbReference type="EMBL" id="OUR97798.1"/>
    </source>
</evidence>
<evidence type="ECO:0000313" key="3">
    <source>
        <dbReference type="Proteomes" id="UP000196531"/>
    </source>
</evidence>
<organism evidence="2 3">
    <name type="scientific">Halobacteriovorax marinus</name>
    <dbReference type="NCBI Taxonomy" id="97084"/>
    <lineage>
        <taxon>Bacteria</taxon>
        <taxon>Pseudomonadati</taxon>
        <taxon>Bdellovibrionota</taxon>
        <taxon>Bacteriovoracia</taxon>
        <taxon>Bacteriovoracales</taxon>
        <taxon>Halobacteriovoraceae</taxon>
        <taxon>Halobacteriovorax</taxon>
    </lineage>
</organism>
<proteinExistence type="predicted"/>
<accession>A0A1Y5F9T7</accession>
<keyword evidence="1" id="KW-0812">Transmembrane</keyword>
<reference evidence="3" key="1">
    <citation type="journal article" date="2017" name="Proc. Natl. Acad. Sci. U.S.A.">
        <title>Simulation of Deepwater Horizon oil plume reveals substrate specialization within a complex community of hydrocarbon-degraders.</title>
        <authorList>
            <person name="Hu P."/>
            <person name="Dubinsky E.A."/>
            <person name="Probst A.J."/>
            <person name="Wang J."/>
            <person name="Sieber C.M.K."/>
            <person name="Tom L.M."/>
            <person name="Gardinali P."/>
            <person name="Banfield J.F."/>
            <person name="Atlas R.M."/>
            <person name="Andersen G.L."/>
        </authorList>
    </citation>
    <scope>NUCLEOTIDE SEQUENCE [LARGE SCALE GENOMIC DNA]</scope>
</reference>
<protein>
    <submittedName>
        <fullName evidence="2">Uncharacterized protein</fullName>
    </submittedName>
</protein>
<feature type="transmembrane region" description="Helical" evidence="1">
    <location>
        <begin position="7"/>
        <end position="29"/>
    </location>
</feature>
<dbReference type="EMBL" id="MAAO01000005">
    <property type="protein sequence ID" value="OUR97798.1"/>
    <property type="molecule type" value="Genomic_DNA"/>
</dbReference>
<evidence type="ECO:0000256" key="1">
    <source>
        <dbReference type="SAM" id="Phobius"/>
    </source>
</evidence>
<comment type="caution">
    <text evidence="2">The sequence shown here is derived from an EMBL/GenBank/DDBJ whole genome shotgun (WGS) entry which is preliminary data.</text>
</comment>
<dbReference type="AlphaFoldDB" id="A0A1Y5F9T7"/>
<keyword evidence="1" id="KW-0472">Membrane</keyword>
<sequence length="427" mass="51108">MKAIIFFLLIIITSVTGVFLLCFAPYHLYNEVLSNGIKSSIYEREKTSTYLHSGSYYNIRKMQGISGEAENLWETFHFSEFEIPLPVRHPMFVLIPIIHRRKVRPEIGAKFKTRGKLDVGSFTVLKSFKFDRRIEHHKIFELPFFKNHILKKNDKTVWKDLFTKSFSLPKGELTEKSYWMNLWNISYKELVYNLYLLELRSKFLPENARKLSYYNNKSFGIIELINIESQKQGLEDLFRKELIYVYHNGYIYKLLLKSRYENQISESIRKRIMKALKYRTSDESSAIEIYARYKELPYYKRISQEGMTYLYAGWSHVTEKKEFIKEMIQFLERGRNSYDYLEPLYEYSYKEFGTNYSILKDNLKESASEQLKRKIIEEEQLQDQKIINEINTDVEGEFETEDQKVDYFLKKAKGNQSDEESNILFKD</sequence>